<dbReference type="Pfam" id="PF00512">
    <property type="entry name" value="HisKA"/>
    <property type="match status" value="1"/>
</dbReference>
<accession>A0ABQ8WXL7</accession>
<feature type="region of interest" description="Disordered" evidence="7">
    <location>
        <begin position="1052"/>
        <end position="1123"/>
    </location>
</feature>
<dbReference type="InterPro" id="IPR036890">
    <property type="entry name" value="HATPase_C_sf"/>
</dbReference>
<dbReference type="SMART" id="SM00448">
    <property type="entry name" value="REC"/>
    <property type="match status" value="1"/>
</dbReference>
<protein>
    <recommendedName>
        <fullName evidence="2">histidine kinase</fullName>
        <ecNumber evidence="2">2.7.13.3</ecNumber>
    </recommendedName>
</protein>
<dbReference type="PANTHER" id="PTHR43047">
    <property type="entry name" value="TWO-COMPONENT HISTIDINE PROTEIN KINASE"/>
    <property type="match status" value="1"/>
</dbReference>
<dbReference type="EC" id="2.7.13.3" evidence="2"/>
<comment type="caution">
    <text evidence="10">The sequence shown here is derived from an EMBL/GenBank/DDBJ whole genome shotgun (WGS) entry which is preliminary data.</text>
</comment>
<evidence type="ECO:0000259" key="9">
    <source>
        <dbReference type="PROSITE" id="PS50110"/>
    </source>
</evidence>
<dbReference type="InterPro" id="IPR036097">
    <property type="entry name" value="HisK_dim/P_sf"/>
</dbReference>
<dbReference type="Gene3D" id="1.10.287.130">
    <property type="match status" value="1"/>
</dbReference>
<feature type="region of interest" description="Disordered" evidence="7">
    <location>
        <begin position="723"/>
        <end position="743"/>
    </location>
</feature>
<comment type="catalytic activity">
    <reaction evidence="1">
        <text>ATP + protein L-histidine = ADP + protein N-phospho-L-histidine.</text>
        <dbReference type="EC" id="2.7.13.3"/>
    </reaction>
</comment>
<name>A0ABQ8WXL7_PENCH</name>
<dbReference type="SUPFAM" id="SSF55874">
    <property type="entry name" value="ATPase domain of HSP90 chaperone/DNA topoisomerase II/histidine kinase"/>
    <property type="match status" value="1"/>
</dbReference>
<dbReference type="InterPro" id="IPR003594">
    <property type="entry name" value="HATPase_dom"/>
</dbReference>
<dbReference type="PRINTS" id="PR00344">
    <property type="entry name" value="BCTRLSENSOR"/>
</dbReference>
<evidence type="ECO:0000256" key="3">
    <source>
        <dbReference type="ARBA" id="ARBA00022553"/>
    </source>
</evidence>
<dbReference type="InterPro" id="IPR001789">
    <property type="entry name" value="Sig_transdc_resp-reg_receiver"/>
</dbReference>
<keyword evidence="5" id="KW-0418">Kinase</keyword>
<dbReference type="SUPFAM" id="SSF47384">
    <property type="entry name" value="Homodimeric domain of signal transducing histidine kinase"/>
    <property type="match status" value="1"/>
</dbReference>
<dbReference type="CDD" id="cd17546">
    <property type="entry name" value="REC_hyHK_CKI1_RcsC-like"/>
    <property type="match status" value="1"/>
</dbReference>
<dbReference type="InterPro" id="IPR011006">
    <property type="entry name" value="CheY-like_superfamily"/>
</dbReference>
<feature type="region of interest" description="Disordered" evidence="7">
    <location>
        <begin position="299"/>
        <end position="327"/>
    </location>
</feature>
<feature type="compositionally biased region" description="Low complexity" evidence="7">
    <location>
        <begin position="728"/>
        <end position="739"/>
    </location>
</feature>
<feature type="compositionally biased region" description="Polar residues" evidence="7">
    <location>
        <begin position="302"/>
        <end position="313"/>
    </location>
</feature>
<proteinExistence type="predicted"/>
<dbReference type="CDD" id="cd00082">
    <property type="entry name" value="HisKA"/>
    <property type="match status" value="1"/>
</dbReference>
<feature type="domain" description="Response regulatory" evidence="9">
    <location>
        <begin position="1146"/>
        <end position="1277"/>
    </location>
</feature>
<dbReference type="SUPFAM" id="SSF55781">
    <property type="entry name" value="GAF domain-like"/>
    <property type="match status" value="1"/>
</dbReference>
<dbReference type="Gene3D" id="3.40.50.2300">
    <property type="match status" value="1"/>
</dbReference>
<reference evidence="10 11" key="1">
    <citation type="journal article" date="2023" name="IMA Fungus">
        <title>Comparative genomic study of the Penicillium genus elucidates a diverse pangenome and 15 lateral gene transfer events.</title>
        <authorList>
            <person name="Petersen C."/>
            <person name="Sorensen T."/>
            <person name="Nielsen M.R."/>
            <person name="Sondergaard T.E."/>
            <person name="Sorensen J.L."/>
            <person name="Fitzpatrick D.A."/>
            <person name="Frisvad J.C."/>
            <person name="Nielsen K.L."/>
        </authorList>
    </citation>
    <scope>NUCLEOTIDE SEQUENCE [LARGE SCALE GENOMIC DNA]</scope>
    <source>
        <strain evidence="10 11">IBT 3361</strain>
    </source>
</reference>
<feature type="region of interest" description="Disordered" evidence="7">
    <location>
        <begin position="381"/>
        <end position="416"/>
    </location>
</feature>
<sequence length="1280" mass="140799">MAAIGTSDAQSHYRLAQEREYHKYIPREQSASHFAPFDHASHSTFVPQPSRDSALTSFAQLGAIRLGTQRALISLFDRTHQHVVAEATPALSLLGGCIKDDRERLQLGCCVLPKDRGFCHHVERLPSWFSTENSGVAGASALVIMDVTKDERFRSCEVLEALSDVRFYATVPIVSPRGFTIGAYSVMDSEARTSDPDHHALQFMNEMAATVMDHLAMVHTTRRRREAERMIVGLGSFIEGKSTLRDSWMEANAQFAASEQSGEAPEGQLNIVQQRVQEAAKEKGQASLVFRDSYRRAEETWSHPSNSSSQGVDRSQRPRTMLSSENSVRTVLAGESLQDDTLSTSIKLVFSRAANLIRESIGAEGVMFLDANSNRFGSLVNRTSRKVSPSSKDPTSGSDESTASESPSKHKLSGEPDSTFVSKCLGFSSSQTSSINDEPRTGRAAVVPEPLFSSLVRRYPRGKIFSYNDNGLVSEDSNDTSQNKPGSKHRGTTDNAYHTDERRSSSKKRNKPTFRQDADHLIKIFPEARNILFLPIWDSGKRRCFAGTLVWTNNLEHVYTFENELVFVSAFANSIMAEIHRLDVEAAEKAKTKLVTSITHELRTPLHGILGTADILSDTAMSATQYGMIHTIESCGRTLLDTINNLLDVTFIDKYQKTPFCQSGSSGEKQIALPANSTERGMQSKDRGEKASSHVKLDAVLEEVTESVFAGYSFYPHAHASPPALTDSSSRSAGPASASDQVGPRASQVTIIFDIQPDTTWDFDTHPGAWRRILMNVLGNALKYTPSGYIYVGLASYQSCASRSQTGPVNQSLGEQNQEFEVTLTVKDTGKGIGSEYLQNDLFTPFMQEDPLASGSGLGLSIVRQAVNFLGGSIEINSTKGVGTELTIRTPLTRFPGASDTSSSDSVFNSLQTFTQGKTIGLLGFGLPLRSHRDTALYSSLERLCRDWFDLKVTSVSLLKDEPVPFDFYLAVQTELDSEDVEGRNIFALNNHLDGGNGSSPPVVVICQSPAEAHSMFVAAKNRDETPVFEFISQPCGPRKLARALSLCMKRQLNQQSGRPSPEEPTRWVEMPESSHLPLNLEVSDPPPERMKISKRPTTDAVRSPDYRSPRSLSSENSREVGSQIIARPTSALEEGQGNSELPSPSVLLVEDNDLNLRLLCAYTKKGNYEYMTAQNGAEAVATYKAHPGKFRLIILDISMPVMDGFEAARQIRRLEKEYRAGLGESARQALPPTIVAALTGLDSLDAQKEAFGSGIDTFLIKPVQRPDLYAILERMEQRD</sequence>
<dbReference type="SMART" id="SM00387">
    <property type="entry name" value="HATPase_c"/>
    <property type="match status" value="1"/>
</dbReference>
<dbReference type="InterPro" id="IPR005467">
    <property type="entry name" value="His_kinase_dom"/>
</dbReference>
<dbReference type="Pfam" id="PF02518">
    <property type="entry name" value="HATPase_c"/>
    <property type="match status" value="1"/>
</dbReference>
<evidence type="ECO:0000313" key="11">
    <source>
        <dbReference type="Proteomes" id="UP001220256"/>
    </source>
</evidence>
<dbReference type="InterPro" id="IPR003661">
    <property type="entry name" value="HisK_dim/P_dom"/>
</dbReference>
<dbReference type="PROSITE" id="PS50109">
    <property type="entry name" value="HIS_KIN"/>
    <property type="match status" value="1"/>
</dbReference>
<feature type="compositionally biased region" description="Polar residues" evidence="7">
    <location>
        <begin position="381"/>
        <end position="406"/>
    </location>
</feature>
<evidence type="ECO:0000256" key="2">
    <source>
        <dbReference type="ARBA" id="ARBA00012438"/>
    </source>
</evidence>
<dbReference type="SMART" id="SM00388">
    <property type="entry name" value="HisKA"/>
    <property type="match status" value="1"/>
</dbReference>
<evidence type="ECO:0000256" key="5">
    <source>
        <dbReference type="ARBA" id="ARBA00022777"/>
    </source>
</evidence>
<dbReference type="Pfam" id="PF00072">
    <property type="entry name" value="Response_reg"/>
    <property type="match status" value="1"/>
</dbReference>
<dbReference type="EMBL" id="JAPVEB010000001">
    <property type="protein sequence ID" value="KAJ5283477.1"/>
    <property type="molecule type" value="Genomic_DNA"/>
</dbReference>
<evidence type="ECO:0000313" key="10">
    <source>
        <dbReference type="EMBL" id="KAJ5283477.1"/>
    </source>
</evidence>
<feature type="region of interest" description="Disordered" evidence="7">
    <location>
        <begin position="470"/>
        <end position="514"/>
    </location>
</feature>
<evidence type="ECO:0000256" key="1">
    <source>
        <dbReference type="ARBA" id="ARBA00000085"/>
    </source>
</evidence>
<keyword evidence="4" id="KW-0808">Transferase</keyword>
<dbReference type="Proteomes" id="UP001220256">
    <property type="component" value="Unassembled WGS sequence"/>
</dbReference>
<dbReference type="Gene3D" id="3.30.565.10">
    <property type="entry name" value="Histidine kinase-like ATPase, C-terminal domain"/>
    <property type="match status" value="1"/>
</dbReference>
<evidence type="ECO:0000256" key="6">
    <source>
        <dbReference type="PROSITE-ProRule" id="PRU00169"/>
    </source>
</evidence>
<keyword evidence="3 6" id="KW-0597">Phosphoprotein</keyword>
<dbReference type="Gene3D" id="3.30.450.40">
    <property type="match status" value="1"/>
</dbReference>
<dbReference type="SUPFAM" id="SSF52172">
    <property type="entry name" value="CheY-like"/>
    <property type="match status" value="1"/>
</dbReference>
<keyword evidence="11" id="KW-1185">Reference proteome</keyword>
<evidence type="ECO:0000256" key="4">
    <source>
        <dbReference type="ARBA" id="ARBA00022679"/>
    </source>
</evidence>
<dbReference type="InterPro" id="IPR004358">
    <property type="entry name" value="Sig_transdc_His_kin-like_C"/>
</dbReference>
<evidence type="ECO:0000256" key="7">
    <source>
        <dbReference type="SAM" id="MobiDB-lite"/>
    </source>
</evidence>
<feature type="compositionally biased region" description="Basic and acidic residues" evidence="7">
    <location>
        <begin position="682"/>
        <end position="694"/>
    </location>
</feature>
<dbReference type="PROSITE" id="PS50110">
    <property type="entry name" value="RESPONSE_REGULATORY"/>
    <property type="match status" value="1"/>
</dbReference>
<gene>
    <name evidence="10" type="ORF">N7505_001457</name>
</gene>
<evidence type="ECO:0000259" key="8">
    <source>
        <dbReference type="PROSITE" id="PS50109"/>
    </source>
</evidence>
<feature type="domain" description="Histidine kinase" evidence="8">
    <location>
        <begin position="597"/>
        <end position="894"/>
    </location>
</feature>
<feature type="modified residue" description="4-aspartylphosphate" evidence="6">
    <location>
        <position position="1197"/>
    </location>
</feature>
<dbReference type="InterPro" id="IPR029016">
    <property type="entry name" value="GAF-like_dom_sf"/>
</dbReference>
<organism evidence="10 11">
    <name type="scientific">Penicillium chrysogenum</name>
    <name type="common">Penicillium notatum</name>
    <dbReference type="NCBI Taxonomy" id="5076"/>
    <lineage>
        <taxon>Eukaryota</taxon>
        <taxon>Fungi</taxon>
        <taxon>Dikarya</taxon>
        <taxon>Ascomycota</taxon>
        <taxon>Pezizomycotina</taxon>
        <taxon>Eurotiomycetes</taxon>
        <taxon>Eurotiomycetidae</taxon>
        <taxon>Eurotiales</taxon>
        <taxon>Aspergillaceae</taxon>
        <taxon>Penicillium</taxon>
        <taxon>Penicillium chrysogenum species complex</taxon>
    </lineage>
</organism>
<feature type="region of interest" description="Disordered" evidence="7">
    <location>
        <begin position="661"/>
        <end position="694"/>
    </location>
</feature>
<dbReference type="PANTHER" id="PTHR43047:SF72">
    <property type="entry name" value="OSMOSENSING HISTIDINE PROTEIN KINASE SLN1"/>
    <property type="match status" value="1"/>
</dbReference>